<protein>
    <submittedName>
        <fullName evidence="2">Fructokinase</fullName>
        <ecNumber evidence="2">2.7.1.4</ecNumber>
    </submittedName>
</protein>
<dbReference type="EC" id="2.7.1.4" evidence="2"/>
<dbReference type="InterPro" id="IPR000600">
    <property type="entry name" value="ROK"/>
</dbReference>
<dbReference type="GO" id="GO:0008865">
    <property type="term" value="F:fructokinase activity"/>
    <property type="evidence" value="ECO:0007669"/>
    <property type="project" value="UniProtKB-EC"/>
</dbReference>
<reference evidence="2 3" key="1">
    <citation type="submission" date="2018-06" db="EMBL/GenBank/DDBJ databases">
        <title>Spongiibacterium sp. HME9304 Genome sequencing and assembly.</title>
        <authorList>
            <person name="Kang H."/>
            <person name="Kim H."/>
            <person name="Joh K."/>
        </authorList>
    </citation>
    <scope>NUCLEOTIDE SEQUENCE [LARGE SCALE GENOMIC DNA]</scope>
    <source>
        <strain evidence="2 3">HME9304</strain>
    </source>
</reference>
<dbReference type="Proteomes" id="UP000248536">
    <property type="component" value="Chromosome"/>
</dbReference>
<keyword evidence="3" id="KW-1185">Reference proteome</keyword>
<gene>
    <name evidence="2" type="primary">scrK</name>
    <name evidence="2" type="ORF">HME9304_00215</name>
</gene>
<name>A0A2Z4LPC0_9FLAO</name>
<sequence>MYFEIFELNGKHYNFSNDHMVKESKTGQVLCGIDLGGTKIEGIVLVENHNGFDVIERLRVPTEQQNGYEHILAQIEKLVGELKNKGGVTISKLGIGTPGTLDPTTNTLKNSNTVCLNGKSIKADLEKLLGFQVEIANDANCFALAEATMGSVPEAVPDANVVFGVIMGTGVGGGVVVNGRSIHGKHGIGGEWGHNFLDASGGECYCGRKGCVETIISGTGLERYYELQSGNRKNLKEIMMAYKRGNDEYAEQTVERLLDFFGKGIASIINILDPQAIVLGGGVGNIDLLYTEGVERVRKYIFNSTLETSFLKPKLGDSAGVFGAAMLTK</sequence>
<dbReference type="InterPro" id="IPR043129">
    <property type="entry name" value="ATPase_NBD"/>
</dbReference>
<evidence type="ECO:0000313" key="3">
    <source>
        <dbReference type="Proteomes" id="UP000248536"/>
    </source>
</evidence>
<organism evidence="2 3">
    <name type="scientific">Flagellimonas maritima</name>
    <dbReference type="NCBI Taxonomy" id="1383885"/>
    <lineage>
        <taxon>Bacteria</taxon>
        <taxon>Pseudomonadati</taxon>
        <taxon>Bacteroidota</taxon>
        <taxon>Flavobacteriia</taxon>
        <taxon>Flavobacteriales</taxon>
        <taxon>Flavobacteriaceae</taxon>
        <taxon>Flagellimonas</taxon>
    </lineage>
</organism>
<comment type="similarity">
    <text evidence="1">Belongs to the ROK (NagC/XylR) family.</text>
</comment>
<evidence type="ECO:0000313" key="2">
    <source>
        <dbReference type="EMBL" id="AWX43228.1"/>
    </source>
</evidence>
<dbReference type="GO" id="GO:0009384">
    <property type="term" value="F:N-acylmannosamine kinase activity"/>
    <property type="evidence" value="ECO:0007669"/>
    <property type="project" value="TreeGrafter"/>
</dbReference>
<dbReference type="EMBL" id="CP030104">
    <property type="protein sequence ID" value="AWX43228.1"/>
    <property type="molecule type" value="Genomic_DNA"/>
</dbReference>
<dbReference type="SUPFAM" id="SSF53067">
    <property type="entry name" value="Actin-like ATPase domain"/>
    <property type="match status" value="1"/>
</dbReference>
<accession>A0A2Z4LPC0</accession>
<dbReference type="GO" id="GO:0008761">
    <property type="term" value="F:UDP-N-acetylglucosamine 2-epimerase activity"/>
    <property type="evidence" value="ECO:0007669"/>
    <property type="project" value="TreeGrafter"/>
</dbReference>
<dbReference type="InterPro" id="IPR049874">
    <property type="entry name" value="ROK_cs"/>
</dbReference>
<keyword evidence="2" id="KW-0808">Transferase</keyword>
<keyword evidence="2" id="KW-0418">Kinase</keyword>
<evidence type="ECO:0000256" key="1">
    <source>
        <dbReference type="ARBA" id="ARBA00006479"/>
    </source>
</evidence>
<dbReference type="PANTHER" id="PTHR18964:SF149">
    <property type="entry name" value="BIFUNCTIONAL UDP-N-ACETYLGLUCOSAMINE 2-EPIMERASE_N-ACETYLMANNOSAMINE KINASE"/>
    <property type="match status" value="1"/>
</dbReference>
<dbReference type="PANTHER" id="PTHR18964">
    <property type="entry name" value="ROK (REPRESSOR, ORF, KINASE) FAMILY"/>
    <property type="match status" value="1"/>
</dbReference>
<dbReference type="RefSeq" id="WP_239023363.1">
    <property type="nucleotide sequence ID" value="NZ_CP030104.1"/>
</dbReference>
<dbReference type="Pfam" id="PF00480">
    <property type="entry name" value="ROK"/>
    <property type="match status" value="1"/>
</dbReference>
<proteinExistence type="inferred from homology"/>
<dbReference type="Gene3D" id="3.30.420.40">
    <property type="match status" value="2"/>
</dbReference>
<dbReference type="AlphaFoldDB" id="A0A2Z4LPC0"/>
<dbReference type="KEGG" id="spon:HME9304_00215"/>
<dbReference type="PROSITE" id="PS01125">
    <property type="entry name" value="ROK"/>
    <property type="match status" value="1"/>
</dbReference>